<feature type="compositionally biased region" description="Polar residues" evidence="2">
    <location>
        <begin position="192"/>
        <end position="201"/>
    </location>
</feature>
<dbReference type="GO" id="GO:0007165">
    <property type="term" value="P:signal transduction"/>
    <property type="evidence" value="ECO:0007669"/>
    <property type="project" value="InterPro"/>
</dbReference>
<dbReference type="CDD" id="cd16134">
    <property type="entry name" value="RA_RASSF8"/>
    <property type="match status" value="1"/>
</dbReference>
<feature type="region of interest" description="Disordered" evidence="2">
    <location>
        <begin position="177"/>
        <end position="272"/>
    </location>
</feature>
<name>A0A195DB97_9HYME</name>
<feature type="region of interest" description="Disordered" evidence="2">
    <location>
        <begin position="492"/>
        <end position="521"/>
    </location>
</feature>
<dbReference type="InterPro" id="IPR048945">
    <property type="entry name" value="RASSF8/10_RA"/>
</dbReference>
<dbReference type="STRING" id="471704.A0A195DB97"/>
<keyword evidence="1" id="KW-0175">Coiled coil</keyword>
<dbReference type="InterPro" id="IPR048944">
    <property type="entry name" value="RASSF8_RA"/>
</dbReference>
<evidence type="ECO:0000256" key="2">
    <source>
        <dbReference type="SAM" id="MobiDB-lite"/>
    </source>
</evidence>
<proteinExistence type="predicted"/>
<dbReference type="InterPro" id="IPR029071">
    <property type="entry name" value="Ubiquitin-like_domsf"/>
</dbReference>
<evidence type="ECO:0000259" key="3">
    <source>
        <dbReference type="PROSITE" id="PS50200"/>
    </source>
</evidence>
<dbReference type="SMART" id="SM00314">
    <property type="entry name" value="RA"/>
    <property type="match status" value="1"/>
</dbReference>
<dbReference type="Pfam" id="PF21712">
    <property type="entry name" value="RASSF8-10_RA"/>
    <property type="match status" value="1"/>
</dbReference>
<evidence type="ECO:0000313" key="5">
    <source>
        <dbReference type="Proteomes" id="UP000078492"/>
    </source>
</evidence>
<dbReference type="InterPro" id="IPR000159">
    <property type="entry name" value="RA_dom"/>
</dbReference>
<dbReference type="PANTHER" id="PTHR15286">
    <property type="entry name" value="RAS-ASSOCIATING DOMAIN CONTAINING PROTEIN"/>
    <property type="match status" value="1"/>
</dbReference>
<feature type="domain" description="Ras-associating" evidence="3">
    <location>
        <begin position="1"/>
        <end position="82"/>
    </location>
</feature>
<dbReference type="AlphaFoldDB" id="A0A195DB97"/>
<organism evidence="4 5">
    <name type="scientific">Trachymyrmex cornetzi</name>
    <dbReference type="NCBI Taxonomy" id="471704"/>
    <lineage>
        <taxon>Eukaryota</taxon>
        <taxon>Metazoa</taxon>
        <taxon>Ecdysozoa</taxon>
        <taxon>Arthropoda</taxon>
        <taxon>Hexapoda</taxon>
        <taxon>Insecta</taxon>
        <taxon>Pterygota</taxon>
        <taxon>Neoptera</taxon>
        <taxon>Endopterygota</taxon>
        <taxon>Hymenoptera</taxon>
        <taxon>Apocrita</taxon>
        <taxon>Aculeata</taxon>
        <taxon>Formicoidea</taxon>
        <taxon>Formicidae</taxon>
        <taxon>Myrmicinae</taxon>
        <taxon>Trachymyrmex</taxon>
    </lineage>
</organism>
<evidence type="ECO:0000313" key="4">
    <source>
        <dbReference type="EMBL" id="KYN10122.1"/>
    </source>
</evidence>
<feature type="coiled-coil region" evidence="1">
    <location>
        <begin position="329"/>
        <end position="472"/>
    </location>
</feature>
<protein>
    <submittedName>
        <fullName evidence="4">Ras association domain-containing protein 8</fullName>
    </submittedName>
</protein>
<dbReference type="Proteomes" id="UP000078492">
    <property type="component" value="Unassembled WGS sequence"/>
</dbReference>
<dbReference type="InterPro" id="IPR033593">
    <property type="entry name" value="N-RASSF"/>
</dbReference>
<feature type="compositionally biased region" description="Pro residues" evidence="2">
    <location>
        <begin position="220"/>
        <end position="245"/>
    </location>
</feature>
<dbReference type="EMBL" id="KQ981042">
    <property type="protein sequence ID" value="KYN10122.1"/>
    <property type="molecule type" value="Genomic_DNA"/>
</dbReference>
<dbReference type="Gene3D" id="3.10.20.90">
    <property type="entry name" value="Phosphatidylinositol 3-kinase Catalytic Subunit, Chain A, domain 1"/>
    <property type="match status" value="1"/>
</dbReference>
<accession>A0A195DB97</accession>
<dbReference type="PROSITE" id="PS50200">
    <property type="entry name" value="RA"/>
    <property type="match status" value="1"/>
</dbReference>
<evidence type="ECO:0000256" key="1">
    <source>
        <dbReference type="SAM" id="Coils"/>
    </source>
</evidence>
<reference evidence="4 5" key="1">
    <citation type="submission" date="2015-09" db="EMBL/GenBank/DDBJ databases">
        <title>Trachymyrmex cornetzi WGS genome.</title>
        <authorList>
            <person name="Nygaard S."/>
            <person name="Hu H."/>
            <person name="Boomsma J."/>
            <person name="Zhang G."/>
        </authorList>
    </citation>
    <scope>NUCLEOTIDE SEQUENCE [LARGE SCALE GENOMIC DNA]</scope>
    <source>
        <strain evidence="4">Tcor2-1</strain>
        <tissue evidence="4">Whole body</tissue>
    </source>
</reference>
<keyword evidence="5" id="KW-1185">Reference proteome</keyword>
<gene>
    <name evidence="4" type="ORF">ALC57_17812</name>
</gene>
<sequence>MELKVWVEGIQRIVCGVTETTTCQDVVYALAHATAQTGRFTLVERWRTNERLLAPYENPLKILMKWGEYSSEVQLILRRSTPENKTNALPSRLTYSSRANGLPISLPEHGTGTAGIQDESKNVSTTQSSDFDDTQGGLERNRDTRKSLTFSGFHGSITEGSTEIQMENNVAVVQPTPHLKNKDLNVRKNVQKPAQSPTRGTNAEIATHLSQKKVREVPPYREPPGPASPPLRTLPPYRDPPPPNLNSPGRSQFVHGSGSPHVHKDDQPSSSNSMKLKRNLIQMFDIIIYGIACNLQYIFYFDAEILYWETKSREQMHQMDYISQEMNRIESTGRIIEEQLKELAHVEEESEIVRQQEKTLKSEITLLRSKLANCETELLQCKNKIRLVMEELAMEQHNISRETDERQIMERKIISEVEHLQNEVEQAKRATELASQHAESLKLEVVNLESAIVEKKLQVERLVADMKEANLQSLAVACSDEQVKSLLEGAHKPGSTRKMIGSPRQLETAVPTSKNPHGVWV</sequence>
<dbReference type="PANTHER" id="PTHR15286:SF6">
    <property type="entry name" value="GH01133P"/>
    <property type="match status" value="1"/>
</dbReference>
<feature type="region of interest" description="Disordered" evidence="2">
    <location>
        <begin position="99"/>
        <end position="154"/>
    </location>
</feature>
<dbReference type="SUPFAM" id="SSF54236">
    <property type="entry name" value="Ubiquitin-like"/>
    <property type="match status" value="1"/>
</dbReference>